<dbReference type="PROSITE" id="PS01187">
    <property type="entry name" value="EGF_CA"/>
    <property type="match status" value="1"/>
</dbReference>
<dbReference type="SMART" id="SM00179">
    <property type="entry name" value="EGF_CA"/>
    <property type="match status" value="1"/>
</dbReference>
<feature type="compositionally biased region" description="Acidic residues" evidence="3">
    <location>
        <begin position="35"/>
        <end position="48"/>
    </location>
</feature>
<dbReference type="Proteomes" id="UP000639338">
    <property type="component" value="Unassembled WGS sequence"/>
</dbReference>
<dbReference type="AlphaFoldDB" id="A0A834Y227"/>
<evidence type="ECO:0000259" key="4">
    <source>
        <dbReference type="SMART" id="SM00179"/>
    </source>
</evidence>
<evidence type="ECO:0000256" key="1">
    <source>
        <dbReference type="ARBA" id="ARBA00022536"/>
    </source>
</evidence>
<sequence length="436" mass="50893">MFLVSFFKQITSEYSRQRNQKFRHQHKINKVLSTDDTDELDDEDDEDSNVGSSPVTEQIVDPKIKIKSASDHDIPEESIDPNWNRNLAIRDVAYYLRAHKFSDYDHRYYKKIEDSPHRLYEEFPKPPLRSLHWEVHKYCDDGFIKCLKYLDNTIRSTSLRRVDDTITVIKDNHWNISNNNAEIIAIQTECQTAQQRDNLTFVPFQGPIERFQWRTSASYYMCWYTMLEISELSRFGESCDNHANCLDVYGVNNKDPRADDSKPFACALYSFCPDHCCPMKHIWYLRECFQNINNPCYEINQPGHRKCTLNHQNNQNFNALMSNQLNVSCDCHTKGYEWSSKFGLCIDINECARGLHNCTLENGESCFNLPGSFQCVCGFGLIRNKQLGRCMISDTFKRVHEILEPHVNDTHINNILSTIVDTLTRSSANNFHLFPV</sequence>
<dbReference type="InterPro" id="IPR049883">
    <property type="entry name" value="NOTCH1_EGF-like"/>
</dbReference>
<dbReference type="CDD" id="cd00054">
    <property type="entry name" value="EGF_CA"/>
    <property type="match status" value="1"/>
</dbReference>
<keyword evidence="2" id="KW-1015">Disulfide bond</keyword>
<dbReference type="Pfam" id="PF07645">
    <property type="entry name" value="EGF_CA"/>
    <property type="match status" value="1"/>
</dbReference>
<name>A0A834Y227_APHGI</name>
<feature type="domain" description="EGF-like calcium-binding" evidence="4">
    <location>
        <begin position="347"/>
        <end position="391"/>
    </location>
</feature>
<comment type="caution">
    <text evidence="5">The sequence shown here is derived from an EMBL/GenBank/DDBJ whole genome shotgun (WGS) entry which is preliminary data.</text>
</comment>
<organism evidence="5 6">
    <name type="scientific">Aphidius gifuensis</name>
    <name type="common">Parasitoid wasp</name>
    <dbReference type="NCBI Taxonomy" id="684658"/>
    <lineage>
        <taxon>Eukaryota</taxon>
        <taxon>Metazoa</taxon>
        <taxon>Ecdysozoa</taxon>
        <taxon>Arthropoda</taxon>
        <taxon>Hexapoda</taxon>
        <taxon>Insecta</taxon>
        <taxon>Pterygota</taxon>
        <taxon>Neoptera</taxon>
        <taxon>Endopterygota</taxon>
        <taxon>Hymenoptera</taxon>
        <taxon>Apocrita</taxon>
        <taxon>Ichneumonoidea</taxon>
        <taxon>Braconidae</taxon>
        <taxon>Aphidiinae</taxon>
        <taxon>Aphidius</taxon>
    </lineage>
</organism>
<dbReference type="OrthoDB" id="5985519at2759"/>
<accession>A0A834Y227</accession>
<dbReference type="EMBL" id="JACMRX010000001">
    <property type="protein sequence ID" value="KAF7997828.1"/>
    <property type="molecule type" value="Genomic_DNA"/>
</dbReference>
<dbReference type="GO" id="GO:0005509">
    <property type="term" value="F:calcium ion binding"/>
    <property type="evidence" value="ECO:0007669"/>
    <property type="project" value="InterPro"/>
</dbReference>
<dbReference type="InterPro" id="IPR018097">
    <property type="entry name" value="EGF_Ca-bd_CS"/>
</dbReference>
<reference evidence="5 6" key="1">
    <citation type="submission" date="2020-08" db="EMBL/GenBank/DDBJ databases">
        <title>Aphidius gifuensis genome sequencing and assembly.</title>
        <authorList>
            <person name="Du Z."/>
        </authorList>
    </citation>
    <scope>NUCLEOTIDE SEQUENCE [LARGE SCALE GENOMIC DNA]</scope>
    <source>
        <strain evidence="5">YNYX2018</strain>
        <tissue evidence="5">Adults</tissue>
    </source>
</reference>
<keyword evidence="1" id="KW-0245">EGF-like domain</keyword>
<keyword evidence="6" id="KW-1185">Reference proteome</keyword>
<feature type="region of interest" description="Disordered" evidence="3">
    <location>
        <begin position="29"/>
        <end position="56"/>
    </location>
</feature>
<gene>
    <name evidence="5" type="ORF">HCN44_009226</name>
</gene>
<evidence type="ECO:0000313" key="6">
    <source>
        <dbReference type="Proteomes" id="UP000639338"/>
    </source>
</evidence>
<dbReference type="SUPFAM" id="SSF57196">
    <property type="entry name" value="EGF/Laminin"/>
    <property type="match status" value="1"/>
</dbReference>
<evidence type="ECO:0000256" key="2">
    <source>
        <dbReference type="ARBA" id="ARBA00023157"/>
    </source>
</evidence>
<proteinExistence type="predicted"/>
<evidence type="ECO:0000313" key="5">
    <source>
        <dbReference type="EMBL" id="KAF7997828.1"/>
    </source>
</evidence>
<evidence type="ECO:0000256" key="3">
    <source>
        <dbReference type="SAM" id="MobiDB-lite"/>
    </source>
</evidence>
<dbReference type="Gene3D" id="2.10.25.10">
    <property type="entry name" value="Laminin"/>
    <property type="match status" value="1"/>
</dbReference>
<dbReference type="InterPro" id="IPR001881">
    <property type="entry name" value="EGF-like_Ca-bd_dom"/>
</dbReference>
<protein>
    <recommendedName>
        <fullName evidence="4">EGF-like calcium-binding domain-containing protein</fullName>
    </recommendedName>
</protein>